<feature type="domain" description="CN hydrolase" evidence="3">
    <location>
        <begin position="5"/>
        <end position="259"/>
    </location>
</feature>
<dbReference type="AlphaFoldDB" id="A0A1H2F287"/>
<dbReference type="GO" id="GO:0050126">
    <property type="term" value="F:N-carbamoylputrescine amidase activity"/>
    <property type="evidence" value="ECO:0007669"/>
    <property type="project" value="InterPro"/>
</dbReference>
<dbReference type="InterPro" id="IPR050345">
    <property type="entry name" value="Aliph_Amidase/BUP"/>
</dbReference>
<evidence type="ECO:0000256" key="1">
    <source>
        <dbReference type="ARBA" id="ARBA00022801"/>
    </source>
</evidence>
<protein>
    <submittedName>
        <fullName evidence="4">N-carbamoylputrescine amidase</fullName>
    </submittedName>
</protein>
<dbReference type="Pfam" id="PF00795">
    <property type="entry name" value="CN_hydrolase"/>
    <property type="match status" value="1"/>
</dbReference>
<dbReference type="PROSITE" id="PS50263">
    <property type="entry name" value="CN_HYDROLASE"/>
    <property type="match status" value="1"/>
</dbReference>
<dbReference type="EMBL" id="LT629780">
    <property type="protein sequence ID" value="SDU01447.1"/>
    <property type="molecule type" value="Genomic_DNA"/>
</dbReference>
<dbReference type="PANTHER" id="PTHR43674:SF2">
    <property type="entry name" value="BETA-UREIDOPROPIONASE"/>
    <property type="match status" value="1"/>
</dbReference>
<name>A0A1H2F287_9GAMM</name>
<dbReference type="SUPFAM" id="SSF56317">
    <property type="entry name" value="Carbon-nitrogen hydrolase"/>
    <property type="match status" value="1"/>
</dbReference>
<accession>A0A1H2F287</accession>
<proteinExistence type="inferred from homology"/>
<evidence type="ECO:0000313" key="4">
    <source>
        <dbReference type="EMBL" id="SDU01447.1"/>
    </source>
</evidence>
<dbReference type="InterPro" id="IPR017755">
    <property type="entry name" value="N-carbamoylputrescine_amidase"/>
</dbReference>
<dbReference type="Proteomes" id="UP000243063">
    <property type="component" value="Chromosome I"/>
</dbReference>
<organism evidence="4 5">
    <name type="scientific">Geopseudomonas guangdongensis</name>
    <dbReference type="NCBI Taxonomy" id="1245526"/>
    <lineage>
        <taxon>Bacteria</taxon>
        <taxon>Pseudomonadati</taxon>
        <taxon>Pseudomonadota</taxon>
        <taxon>Gammaproteobacteria</taxon>
        <taxon>Pseudomonadales</taxon>
        <taxon>Pseudomonadaceae</taxon>
        <taxon>Geopseudomonas</taxon>
    </lineage>
</organism>
<dbReference type="OrthoDB" id="9803803at2"/>
<dbReference type="RefSeq" id="WP_090212557.1">
    <property type="nucleotide sequence ID" value="NZ_LT629780.1"/>
</dbReference>
<dbReference type="CDD" id="cd07573">
    <property type="entry name" value="CPA"/>
    <property type="match status" value="1"/>
</dbReference>
<sequence>MSRIVTVAATQMACSWDRAANLARAEQLVRQAAAGGAQIVLIQELFETPYFCQKPNPDYLQLATALADNPAIARCQALARELAVVLPVSFFERAGRARFNSVAIIDADGSLLGVYRKSHIPDGPGYHEKYYFNPGDSGFKVWNTRYAKIGVGICWDQWFPECARAMALQGAEILFYPTAIGSEPHDPHINSRDHWQRVQQGHAGANLMPLVASNRVGREEQDGYAITFYGSSFIADAFGAKVAELDEREEGVLLHRFDLDQLEHTRSAWGVFRDRRPNLYGALATLDGEQRSV</sequence>
<keyword evidence="1" id="KW-0378">Hydrolase</keyword>
<dbReference type="Gene3D" id="3.60.110.10">
    <property type="entry name" value="Carbon-nitrogen hydrolase"/>
    <property type="match status" value="1"/>
</dbReference>
<dbReference type="GO" id="GO:0033388">
    <property type="term" value="P:putrescine biosynthetic process from arginine"/>
    <property type="evidence" value="ECO:0007669"/>
    <property type="project" value="TreeGrafter"/>
</dbReference>
<dbReference type="NCBIfam" id="TIGR03381">
    <property type="entry name" value="agmatine_aguB"/>
    <property type="match status" value="1"/>
</dbReference>
<dbReference type="PANTHER" id="PTHR43674">
    <property type="entry name" value="NITRILASE C965.09-RELATED"/>
    <property type="match status" value="1"/>
</dbReference>
<keyword evidence="5" id="KW-1185">Reference proteome</keyword>
<evidence type="ECO:0000313" key="5">
    <source>
        <dbReference type="Proteomes" id="UP000243063"/>
    </source>
</evidence>
<evidence type="ECO:0000259" key="3">
    <source>
        <dbReference type="PROSITE" id="PS50263"/>
    </source>
</evidence>
<dbReference type="InterPro" id="IPR003010">
    <property type="entry name" value="C-N_Hydrolase"/>
</dbReference>
<dbReference type="STRING" id="1245526.SAMN05216580_0975"/>
<gene>
    <name evidence="4" type="ORF">SAMN05216580_0975</name>
</gene>
<comment type="similarity">
    <text evidence="2">Belongs to the carbon-nitrogen hydrolase superfamily.</text>
</comment>
<reference evidence="5" key="1">
    <citation type="submission" date="2016-10" db="EMBL/GenBank/DDBJ databases">
        <authorList>
            <person name="Varghese N."/>
            <person name="Submissions S."/>
        </authorList>
    </citation>
    <scope>NUCLEOTIDE SEQUENCE [LARGE SCALE GENOMIC DNA]</scope>
    <source>
        <strain evidence="5">CCTCC 2012022</strain>
    </source>
</reference>
<evidence type="ECO:0000256" key="2">
    <source>
        <dbReference type="ARBA" id="ARBA00034122"/>
    </source>
</evidence>
<dbReference type="InterPro" id="IPR036526">
    <property type="entry name" value="C-N_Hydrolase_sf"/>
</dbReference>